<proteinExistence type="predicted"/>
<feature type="transmembrane region" description="Helical" evidence="1">
    <location>
        <begin position="211"/>
        <end position="231"/>
    </location>
</feature>
<feature type="domain" description="Acyltransferase 3" evidence="2">
    <location>
        <begin position="17"/>
        <end position="354"/>
    </location>
</feature>
<dbReference type="RefSeq" id="WP_063199010.1">
    <property type="nucleotide sequence ID" value="NZ_CAMITG010000007.1"/>
</dbReference>
<dbReference type="InterPro" id="IPR002656">
    <property type="entry name" value="Acyl_transf_3_dom"/>
</dbReference>
<keyword evidence="1" id="KW-1133">Transmembrane helix</keyword>
<name>A0A7T2WEQ3_SERPL</name>
<evidence type="ECO:0000313" key="3">
    <source>
        <dbReference type="EMBL" id="QPS23030.1"/>
    </source>
</evidence>
<organism evidence="3 4">
    <name type="scientific">Serratia plymuthica</name>
    <dbReference type="NCBI Taxonomy" id="82996"/>
    <lineage>
        <taxon>Bacteria</taxon>
        <taxon>Pseudomonadati</taxon>
        <taxon>Pseudomonadota</taxon>
        <taxon>Gammaproteobacteria</taxon>
        <taxon>Enterobacterales</taxon>
        <taxon>Yersiniaceae</taxon>
        <taxon>Serratia</taxon>
    </lineage>
</organism>
<protein>
    <submittedName>
        <fullName evidence="3">Acyltransferase</fullName>
    </submittedName>
</protein>
<reference evidence="3 4" key="1">
    <citation type="submission" date="2020-12" db="EMBL/GenBank/DDBJ databases">
        <title>FDA dAtabase for Regulatory Grade micrObial Sequences (FDA-ARGOS): Supporting development and validation of Infectious Disease Dx tests.</title>
        <authorList>
            <person name="Sproer C."/>
            <person name="Gronow S."/>
            <person name="Severitt S."/>
            <person name="Schroder I."/>
            <person name="Tallon L."/>
            <person name="Sadzewicz L."/>
            <person name="Zhao X."/>
            <person name="Boylan J."/>
            <person name="Ott S."/>
            <person name="Bowen H."/>
            <person name="Vavikolanu K."/>
            <person name="Mehta A."/>
            <person name="Aluvathingal J."/>
            <person name="Nadendla S."/>
            <person name="Lowell S."/>
            <person name="Myers T."/>
            <person name="Yan Y."/>
            <person name="Sichtig H."/>
        </authorList>
    </citation>
    <scope>NUCLEOTIDE SEQUENCE [LARGE SCALE GENOMIC DNA]</scope>
    <source>
        <strain evidence="3 4">FDAARGOS_907</strain>
    </source>
</reference>
<dbReference type="EMBL" id="CP065673">
    <property type="protein sequence ID" value="QPS23030.1"/>
    <property type="molecule type" value="Genomic_DNA"/>
</dbReference>
<keyword evidence="3" id="KW-0012">Acyltransferase</keyword>
<feature type="transmembrane region" description="Helical" evidence="1">
    <location>
        <begin position="53"/>
        <end position="75"/>
    </location>
</feature>
<dbReference type="GO" id="GO:0016746">
    <property type="term" value="F:acyltransferase activity"/>
    <property type="evidence" value="ECO:0007669"/>
    <property type="project" value="UniProtKB-KW"/>
</dbReference>
<keyword evidence="4" id="KW-1185">Reference proteome</keyword>
<keyword evidence="1" id="KW-0812">Transmembrane</keyword>
<feature type="transmembrane region" description="Helical" evidence="1">
    <location>
        <begin position="145"/>
        <end position="165"/>
    </location>
</feature>
<evidence type="ECO:0000313" key="4">
    <source>
        <dbReference type="Proteomes" id="UP000594967"/>
    </source>
</evidence>
<dbReference type="Pfam" id="PF01757">
    <property type="entry name" value="Acyl_transf_3"/>
    <property type="match status" value="1"/>
</dbReference>
<evidence type="ECO:0000259" key="2">
    <source>
        <dbReference type="Pfam" id="PF01757"/>
    </source>
</evidence>
<sequence length="383" mass="43482">MMSNNTINAQRPKNLTSLTGMRIFAALLVFLFHASLGKMLNPFEDMQVADNYALIFKNAGWLGVSFFFILSGFVLTWSANPQQSNRRFWLKRLGKIFPNHLVTWALMLTFFRSYVSDSNAWLPNLLLLSSWSNNIEIFVSVNQPSWTLCSEMLFYMLFPAIFMLVRKLPANWLPSALGAVFIGLALTQLAITHWVNGTPQLKEWPLSENQWWLAYNFPPFRLYEFMAGMIMARLLQTGRHLSLSLPGTVLLVLVAYIATYFVPFQYSLNLITFIPLCLLITAAAQGDLAGKKTLLNTRLIVWLGEISFGMYMVHYLVLIAAKQMMADRLYGLAASLSIILVCLLASLVGGYLLYRYVELPVMRQLARTEKKLVIIAAESATER</sequence>
<dbReference type="InterPro" id="IPR050879">
    <property type="entry name" value="Acyltransferase_3"/>
</dbReference>
<accession>A0A7T2WEQ3</accession>
<feature type="transmembrane region" description="Helical" evidence="1">
    <location>
        <begin position="96"/>
        <end position="115"/>
    </location>
</feature>
<feature type="transmembrane region" description="Helical" evidence="1">
    <location>
        <begin position="268"/>
        <end position="288"/>
    </location>
</feature>
<dbReference type="PANTHER" id="PTHR23028:SF53">
    <property type="entry name" value="ACYL_TRANSF_3 DOMAIN-CONTAINING PROTEIN"/>
    <property type="match status" value="1"/>
</dbReference>
<feature type="transmembrane region" description="Helical" evidence="1">
    <location>
        <begin position="333"/>
        <end position="354"/>
    </location>
</feature>
<evidence type="ECO:0000256" key="1">
    <source>
        <dbReference type="SAM" id="Phobius"/>
    </source>
</evidence>
<feature type="transmembrane region" description="Helical" evidence="1">
    <location>
        <begin position="172"/>
        <end position="191"/>
    </location>
</feature>
<keyword evidence="3" id="KW-0808">Transferase</keyword>
<dbReference type="PANTHER" id="PTHR23028">
    <property type="entry name" value="ACETYLTRANSFERASE"/>
    <property type="match status" value="1"/>
</dbReference>
<keyword evidence="1" id="KW-0472">Membrane</keyword>
<feature type="transmembrane region" description="Helical" evidence="1">
    <location>
        <begin position="243"/>
        <end position="262"/>
    </location>
</feature>
<dbReference type="Proteomes" id="UP000594967">
    <property type="component" value="Chromosome"/>
</dbReference>
<gene>
    <name evidence="3" type="ORF">I6G64_11990</name>
</gene>
<feature type="transmembrane region" description="Helical" evidence="1">
    <location>
        <begin position="300"/>
        <end position="321"/>
    </location>
</feature>